<dbReference type="GO" id="GO:0010772">
    <property type="term" value="P:meiotic DNA recombinase assembly involved in reciprocal meiotic recombination"/>
    <property type="evidence" value="ECO:0007669"/>
    <property type="project" value="TreeGrafter"/>
</dbReference>
<dbReference type="PANTHER" id="PTHR28529:SF2">
    <property type="entry name" value="DNA REPAIR PROTEIN SWI5 HOMOLOG"/>
    <property type="match status" value="1"/>
</dbReference>
<comment type="caution">
    <text evidence="5">The sequence shown here is derived from an EMBL/GenBank/DDBJ whole genome shotgun (WGS) entry which is preliminary data.</text>
</comment>
<feature type="coiled-coil region" evidence="4">
    <location>
        <begin position="7"/>
        <end position="34"/>
    </location>
</feature>
<keyword evidence="6" id="KW-1185">Reference proteome</keyword>
<name>A0A9P3PX21_LYOSH</name>
<dbReference type="GO" id="GO:0032798">
    <property type="term" value="C:Swi5-Sfr1 complex"/>
    <property type="evidence" value="ECO:0007669"/>
    <property type="project" value="TreeGrafter"/>
</dbReference>
<protein>
    <submittedName>
        <fullName evidence="5">Swi5</fullName>
    </submittedName>
</protein>
<organism evidence="5 6">
    <name type="scientific">Lyophyllum shimeji</name>
    <name type="common">Hon-shimeji</name>
    <name type="synonym">Tricholoma shimeji</name>
    <dbReference type="NCBI Taxonomy" id="47721"/>
    <lineage>
        <taxon>Eukaryota</taxon>
        <taxon>Fungi</taxon>
        <taxon>Dikarya</taxon>
        <taxon>Basidiomycota</taxon>
        <taxon>Agaricomycotina</taxon>
        <taxon>Agaricomycetes</taxon>
        <taxon>Agaricomycetidae</taxon>
        <taxon>Agaricales</taxon>
        <taxon>Tricholomatineae</taxon>
        <taxon>Lyophyllaceae</taxon>
        <taxon>Lyophyllum</taxon>
    </lineage>
</organism>
<reference evidence="5" key="1">
    <citation type="submission" date="2022-07" db="EMBL/GenBank/DDBJ databases">
        <title>The genome of Lyophyllum shimeji provides insight into the initial evolution of ectomycorrhizal fungal genome.</title>
        <authorList>
            <person name="Kobayashi Y."/>
            <person name="Shibata T."/>
            <person name="Hirakawa H."/>
            <person name="Shigenobu S."/>
            <person name="Nishiyama T."/>
            <person name="Yamada A."/>
            <person name="Hasebe M."/>
            <person name="Kawaguchi M."/>
        </authorList>
    </citation>
    <scope>NUCLEOTIDE SEQUENCE</scope>
    <source>
        <strain evidence="5">AT787</strain>
    </source>
</reference>
<evidence type="ECO:0000313" key="5">
    <source>
        <dbReference type="EMBL" id="GLB43543.1"/>
    </source>
</evidence>
<evidence type="ECO:0000256" key="1">
    <source>
        <dbReference type="ARBA" id="ARBA00008060"/>
    </source>
</evidence>
<keyword evidence="3" id="KW-0234">DNA repair</keyword>
<comment type="similarity">
    <text evidence="1">Belongs to the SWI5/SAE3 family.</text>
</comment>
<evidence type="ECO:0000313" key="6">
    <source>
        <dbReference type="Proteomes" id="UP001063166"/>
    </source>
</evidence>
<proteinExistence type="inferred from homology"/>
<dbReference type="OrthoDB" id="255837at2759"/>
<evidence type="ECO:0000256" key="3">
    <source>
        <dbReference type="ARBA" id="ARBA00023204"/>
    </source>
</evidence>
<gene>
    <name evidence="5" type="ORF">LshimejAT787_1400550</name>
</gene>
<dbReference type="EMBL" id="BRPK01000014">
    <property type="protein sequence ID" value="GLB43543.1"/>
    <property type="molecule type" value="Genomic_DNA"/>
</dbReference>
<keyword evidence="4" id="KW-0175">Coiled coil</keyword>
<evidence type="ECO:0000256" key="2">
    <source>
        <dbReference type="ARBA" id="ARBA00022763"/>
    </source>
</evidence>
<evidence type="ECO:0000256" key="4">
    <source>
        <dbReference type="SAM" id="Coils"/>
    </source>
</evidence>
<sequence>MHAATSTRAQEARISALLAEIDKLQRELGEHEDAEKIAKHHIQLLHRYNEAKDATQILIGRLATLRGTTVRQIHEDLDLNGDD</sequence>
<dbReference type="GO" id="GO:0000709">
    <property type="term" value="P:meiotic joint molecule formation"/>
    <property type="evidence" value="ECO:0007669"/>
    <property type="project" value="TreeGrafter"/>
</dbReference>
<dbReference type="Gene3D" id="1.20.5.170">
    <property type="match status" value="1"/>
</dbReference>
<dbReference type="AlphaFoldDB" id="A0A9P3PX21"/>
<keyword evidence="2" id="KW-0227">DNA damage</keyword>
<dbReference type="Pfam" id="PF07061">
    <property type="entry name" value="Swi5"/>
    <property type="match status" value="1"/>
</dbReference>
<dbReference type="GO" id="GO:0034974">
    <property type="term" value="C:Swi5-Swi2 complex"/>
    <property type="evidence" value="ECO:0007669"/>
    <property type="project" value="TreeGrafter"/>
</dbReference>
<accession>A0A9P3PX21</accession>
<dbReference type="Proteomes" id="UP001063166">
    <property type="component" value="Unassembled WGS sequence"/>
</dbReference>
<dbReference type="InterPro" id="IPR010760">
    <property type="entry name" value="DNA-repair_Swi5"/>
</dbReference>
<dbReference type="PANTHER" id="PTHR28529">
    <property type="entry name" value="DNA REPAIR PROTEIN SWI5 HOMOLOG"/>
    <property type="match status" value="1"/>
</dbReference>